<dbReference type="SUPFAM" id="SSF56112">
    <property type="entry name" value="Protein kinase-like (PK-like)"/>
    <property type="match status" value="1"/>
</dbReference>
<evidence type="ECO:0000256" key="1">
    <source>
        <dbReference type="ARBA" id="ARBA00022741"/>
    </source>
</evidence>
<dbReference type="EMBL" id="JAIWOZ010000001">
    <property type="protein sequence ID" value="KAH6610345.1"/>
    <property type="molecule type" value="Genomic_DNA"/>
</dbReference>
<evidence type="ECO:0000313" key="5">
    <source>
        <dbReference type="Proteomes" id="UP000827724"/>
    </source>
</evidence>
<dbReference type="PANTHER" id="PTHR24346:SF77">
    <property type="entry name" value="SERINE THREONINE PROTEIN KINASE"/>
    <property type="match status" value="1"/>
</dbReference>
<dbReference type="Gene3D" id="1.10.510.10">
    <property type="entry name" value="Transferase(Phosphotransferase) domain 1"/>
    <property type="match status" value="1"/>
</dbReference>
<evidence type="ECO:0000259" key="3">
    <source>
        <dbReference type="PROSITE" id="PS50011"/>
    </source>
</evidence>
<dbReference type="GO" id="GO:0005737">
    <property type="term" value="C:cytoplasm"/>
    <property type="evidence" value="ECO:0007669"/>
    <property type="project" value="TreeGrafter"/>
</dbReference>
<dbReference type="PANTHER" id="PTHR24346">
    <property type="entry name" value="MAP/MICROTUBULE AFFINITY-REGULATING KINASE"/>
    <property type="match status" value="1"/>
</dbReference>
<protein>
    <submittedName>
        <fullName evidence="4">Serine threonine kinase</fullName>
    </submittedName>
</protein>
<dbReference type="InterPro" id="IPR000719">
    <property type="entry name" value="Prot_kinase_dom"/>
</dbReference>
<keyword evidence="4" id="KW-0808">Transferase</keyword>
<dbReference type="InterPro" id="IPR011009">
    <property type="entry name" value="Kinase-like_dom_sf"/>
</dbReference>
<dbReference type="Proteomes" id="UP000827724">
    <property type="component" value="Unassembled WGS sequence"/>
</dbReference>
<evidence type="ECO:0000313" key="4">
    <source>
        <dbReference type="EMBL" id="KAH6610345.1"/>
    </source>
</evidence>
<reference evidence="4" key="1">
    <citation type="submission" date="2021-08" db="EMBL/GenBank/DDBJ databases">
        <title>Chromosome-Level Trichoderma cornu-damae using Hi-C Data.</title>
        <authorList>
            <person name="Kim C.S."/>
        </authorList>
    </citation>
    <scope>NUCLEOTIDE SEQUENCE</scope>
    <source>
        <strain evidence="4">KA19-0412C</strain>
    </source>
</reference>
<sequence length="152" mass="17123">MSSALAYLATQQVFHNDIKPFNIAYSPNRGAVLMDFGIASMDEGEKAGGTSWYLPPEYLEGGIRGSSGDVWALGITMLFVLGKIDLPEMMKDWRAVRKGRRMRAWFEFIAQTRAQLNHGDKVEHLVHQMLERDPLLRIKAADIESALPEKSE</sequence>
<accession>A0A9P8QRT7</accession>
<keyword evidence="2" id="KW-0067">ATP-binding</keyword>
<comment type="caution">
    <text evidence="4">The sequence shown here is derived from an EMBL/GenBank/DDBJ whole genome shotgun (WGS) entry which is preliminary data.</text>
</comment>
<dbReference type="GO" id="GO:0005524">
    <property type="term" value="F:ATP binding"/>
    <property type="evidence" value="ECO:0007669"/>
    <property type="project" value="UniProtKB-KW"/>
</dbReference>
<feature type="domain" description="Protein kinase" evidence="3">
    <location>
        <begin position="1"/>
        <end position="147"/>
    </location>
</feature>
<dbReference type="GO" id="GO:0035556">
    <property type="term" value="P:intracellular signal transduction"/>
    <property type="evidence" value="ECO:0007669"/>
    <property type="project" value="TreeGrafter"/>
</dbReference>
<evidence type="ECO:0000256" key="2">
    <source>
        <dbReference type="ARBA" id="ARBA00022840"/>
    </source>
</evidence>
<dbReference type="PROSITE" id="PS50011">
    <property type="entry name" value="PROTEIN_KINASE_DOM"/>
    <property type="match status" value="1"/>
</dbReference>
<keyword evidence="5" id="KW-1185">Reference proteome</keyword>
<keyword evidence="4" id="KW-0418">Kinase</keyword>
<gene>
    <name evidence="4" type="ORF">Trco_000365</name>
</gene>
<dbReference type="OrthoDB" id="1668230at2759"/>
<keyword evidence="1" id="KW-0547">Nucleotide-binding</keyword>
<dbReference type="AlphaFoldDB" id="A0A9P8QRT7"/>
<dbReference type="Pfam" id="PF00069">
    <property type="entry name" value="Pkinase"/>
    <property type="match status" value="1"/>
</dbReference>
<organism evidence="4 5">
    <name type="scientific">Trichoderma cornu-damae</name>
    <dbReference type="NCBI Taxonomy" id="654480"/>
    <lineage>
        <taxon>Eukaryota</taxon>
        <taxon>Fungi</taxon>
        <taxon>Dikarya</taxon>
        <taxon>Ascomycota</taxon>
        <taxon>Pezizomycotina</taxon>
        <taxon>Sordariomycetes</taxon>
        <taxon>Hypocreomycetidae</taxon>
        <taxon>Hypocreales</taxon>
        <taxon>Hypocreaceae</taxon>
        <taxon>Trichoderma</taxon>
    </lineage>
</organism>
<name>A0A9P8QRT7_9HYPO</name>
<proteinExistence type="predicted"/>
<dbReference type="GO" id="GO:0004674">
    <property type="term" value="F:protein serine/threonine kinase activity"/>
    <property type="evidence" value="ECO:0007669"/>
    <property type="project" value="TreeGrafter"/>
</dbReference>